<dbReference type="EMBL" id="AFQE01000062">
    <property type="protein sequence ID" value="EGQ77076.1"/>
    <property type="molecule type" value="Genomic_DNA"/>
</dbReference>
<dbReference type="Proteomes" id="UP000004982">
    <property type="component" value="Unassembled WGS sequence"/>
</dbReference>
<organism evidence="1 2">
    <name type="scientific">Neisseria macacae ATCC 33926</name>
    <dbReference type="NCBI Taxonomy" id="997348"/>
    <lineage>
        <taxon>Bacteria</taxon>
        <taxon>Pseudomonadati</taxon>
        <taxon>Pseudomonadota</taxon>
        <taxon>Betaproteobacteria</taxon>
        <taxon>Neisseriales</taxon>
        <taxon>Neisseriaceae</taxon>
        <taxon>Neisseria</taxon>
    </lineage>
</organism>
<gene>
    <name evidence="1" type="ORF">HMPREF9418_1302</name>
</gene>
<evidence type="ECO:0000313" key="2">
    <source>
        <dbReference type="Proteomes" id="UP000004982"/>
    </source>
</evidence>
<protein>
    <submittedName>
        <fullName evidence="1">Uncharacterized protein</fullName>
    </submittedName>
</protein>
<name>A0AA36UJD1_9NEIS</name>
<accession>A0AA36UJD1</accession>
<proteinExistence type="predicted"/>
<evidence type="ECO:0000313" key="1">
    <source>
        <dbReference type="EMBL" id="EGQ77076.1"/>
    </source>
</evidence>
<sequence>MDKIRMMVKEQVGSLIGTKEDFKRMGRSSEILYVLFFKT</sequence>
<comment type="caution">
    <text evidence="1">The sequence shown here is derived from an EMBL/GenBank/DDBJ whole genome shotgun (WGS) entry which is preliminary data.</text>
</comment>
<reference evidence="1 2" key="1">
    <citation type="submission" date="2011-05" db="EMBL/GenBank/DDBJ databases">
        <authorList>
            <person name="Muzny D."/>
            <person name="Qin X."/>
            <person name="Deng J."/>
            <person name="Jiang H."/>
            <person name="Liu Y."/>
            <person name="Qu J."/>
            <person name="Song X.-Z."/>
            <person name="Zhang L."/>
            <person name="Thornton R."/>
            <person name="Coyle M."/>
            <person name="Francisco L."/>
            <person name="Jackson L."/>
            <person name="Javaid M."/>
            <person name="Korchina V."/>
            <person name="Kovar C."/>
            <person name="Mata R."/>
            <person name="Mathew T."/>
            <person name="Ngo R."/>
            <person name="Nguyen L."/>
            <person name="Nguyen N."/>
            <person name="Okwuonu G."/>
            <person name="Ongeri F."/>
            <person name="Pham C."/>
            <person name="Simmons D."/>
            <person name="Wilczek-Boney K."/>
            <person name="Hale W."/>
            <person name="Jakkamsetti A."/>
            <person name="Pham P."/>
            <person name="Ruth R."/>
            <person name="San Lucas F."/>
            <person name="Warren J."/>
            <person name="Zhang J."/>
            <person name="Zhao Z."/>
            <person name="Zhou C."/>
            <person name="Zhu D."/>
            <person name="Lee S."/>
            <person name="Bess C."/>
            <person name="Blankenburg K."/>
            <person name="Forbes L."/>
            <person name="Fu Q."/>
            <person name="Gubbala S."/>
            <person name="Hirani K."/>
            <person name="Jayaseelan J.C."/>
            <person name="Lara F."/>
            <person name="Munidasa M."/>
            <person name="Palculict T."/>
            <person name="Patil S."/>
            <person name="Pu L.-L."/>
            <person name="Saada N."/>
            <person name="Tang L."/>
            <person name="Weissenberger G."/>
            <person name="Zhu Y."/>
            <person name="Hemphill L."/>
            <person name="Shang Y."/>
            <person name="Youmans B."/>
            <person name="Ayvaz T."/>
            <person name="Ross M."/>
            <person name="Santibanez J."/>
            <person name="Aqrawi P."/>
            <person name="Gross S."/>
            <person name="Joshi V."/>
            <person name="Fowler G."/>
            <person name="Nazareth L."/>
            <person name="Reid J."/>
            <person name="Worley K."/>
            <person name="Petrosino J."/>
            <person name="Highlander S."/>
            <person name="Gibbs R."/>
        </authorList>
    </citation>
    <scope>NUCLEOTIDE SEQUENCE [LARGE SCALE GENOMIC DNA]</scope>
    <source>
        <strain evidence="1 2">ATCC 33926</strain>
    </source>
</reference>
<dbReference type="AlphaFoldDB" id="A0AA36UJD1"/>